<evidence type="ECO:0000313" key="2">
    <source>
        <dbReference type="EMBL" id="MBB2926996.1"/>
    </source>
</evidence>
<comment type="caution">
    <text evidence="2">The sequence shown here is derived from an EMBL/GenBank/DDBJ whole genome shotgun (WGS) entry which is preliminary data.</text>
</comment>
<name>A0ABR6FHW1_9BURK</name>
<evidence type="ECO:0000256" key="1">
    <source>
        <dbReference type="SAM" id="MobiDB-lite"/>
    </source>
</evidence>
<keyword evidence="3" id="KW-1185">Reference proteome</keyword>
<organism evidence="2 3">
    <name type="scientific">Paraburkholderia silvatlantica</name>
    <dbReference type="NCBI Taxonomy" id="321895"/>
    <lineage>
        <taxon>Bacteria</taxon>
        <taxon>Pseudomonadati</taxon>
        <taxon>Pseudomonadota</taxon>
        <taxon>Betaproteobacteria</taxon>
        <taxon>Burkholderiales</taxon>
        <taxon>Burkholderiaceae</taxon>
        <taxon>Paraburkholderia</taxon>
    </lineage>
</organism>
<accession>A0ABR6FHW1</accession>
<dbReference type="RefSeq" id="WP_110383289.1">
    <property type="nucleotide sequence ID" value="NZ_JACHVZ010000004.1"/>
</dbReference>
<protein>
    <submittedName>
        <fullName evidence="2">Uncharacterized protein</fullName>
    </submittedName>
</protein>
<evidence type="ECO:0000313" key="3">
    <source>
        <dbReference type="Proteomes" id="UP000533533"/>
    </source>
</evidence>
<feature type="region of interest" description="Disordered" evidence="1">
    <location>
        <begin position="82"/>
        <end position="120"/>
    </location>
</feature>
<dbReference type="EMBL" id="JACHVZ010000004">
    <property type="protein sequence ID" value="MBB2926996.1"/>
    <property type="molecule type" value="Genomic_DNA"/>
</dbReference>
<gene>
    <name evidence="2" type="ORF">FHX59_001409</name>
</gene>
<reference evidence="2 3" key="1">
    <citation type="submission" date="2020-08" db="EMBL/GenBank/DDBJ databases">
        <title>Genomic Encyclopedia of Type Strains, Phase IV (KMG-V): Genome sequencing to study the core and pangenomes of soil and plant-associated prokaryotes.</title>
        <authorList>
            <person name="Whitman W."/>
        </authorList>
    </citation>
    <scope>NUCLEOTIDE SEQUENCE [LARGE SCALE GENOMIC DNA]</scope>
    <source>
        <strain evidence="2 3">SRMrh-85</strain>
    </source>
</reference>
<proteinExistence type="predicted"/>
<dbReference type="Proteomes" id="UP000533533">
    <property type="component" value="Unassembled WGS sequence"/>
</dbReference>
<sequence length="136" mass="15703">MPVIRSYPRRQWEALGRRLDALPEKPKDQQSLKITDGVNSIHAQMQMAREKGYTLNELIEQAAKEGIDVGLNSLRYAMRRMDEKMRIQHKSSRVSDKRSRQTTSSSKTQPPIDNRTGSTVIRDSFSFEIRPDVEDL</sequence>
<feature type="compositionally biased region" description="Low complexity" evidence="1">
    <location>
        <begin position="101"/>
        <end position="111"/>
    </location>
</feature>